<protein>
    <submittedName>
        <fullName evidence="2">Uncharacterized protein</fullName>
    </submittedName>
</protein>
<dbReference type="AlphaFoldDB" id="A0A8B9MS35"/>
<reference evidence="2" key="1">
    <citation type="submission" date="2025-08" db="UniProtKB">
        <authorList>
            <consortium name="Ensembl"/>
        </authorList>
    </citation>
    <scope>IDENTIFICATION</scope>
</reference>
<feature type="compositionally biased region" description="Basic residues" evidence="1">
    <location>
        <begin position="10"/>
        <end position="19"/>
    </location>
</feature>
<evidence type="ECO:0000256" key="1">
    <source>
        <dbReference type="SAM" id="MobiDB-lite"/>
    </source>
</evidence>
<reference evidence="2" key="2">
    <citation type="submission" date="2025-09" db="UniProtKB">
        <authorList>
            <consortium name="Ensembl"/>
        </authorList>
    </citation>
    <scope>IDENTIFICATION</scope>
</reference>
<accession>A0A8B9MS35</accession>
<name>A0A8B9MS35_9AVES</name>
<proteinExistence type="predicted"/>
<evidence type="ECO:0000313" key="3">
    <source>
        <dbReference type="Proteomes" id="UP000694541"/>
    </source>
</evidence>
<feature type="region of interest" description="Disordered" evidence="1">
    <location>
        <begin position="1"/>
        <end position="122"/>
    </location>
</feature>
<feature type="compositionally biased region" description="Low complexity" evidence="1">
    <location>
        <begin position="24"/>
        <end position="36"/>
    </location>
</feature>
<dbReference type="Ensembl" id="ENSANIT00000012195.1">
    <property type="protein sequence ID" value="ENSANIP00000011788.1"/>
    <property type="gene ID" value="ENSANIG00000007978.1"/>
</dbReference>
<sequence length="189" mass="20054">MRRSAGSGRCRGRPPRRRRGEVTGAAAAPRPAGPFAGERRGRRPSVRGAAPGRLRSGGIASGPQAPPGARPPSGGSVPPRPGPGPGPAGGIPLPEAASRTLNRPVCGGRQGGRAAPARRVQRRRPGTPCFFCSFSRRRPAGRPRFAAAARLEPCLLEFEHVYLENLPCASMYERSYMHRDVITHVACTK</sequence>
<evidence type="ECO:0000313" key="2">
    <source>
        <dbReference type="Ensembl" id="ENSANIP00000011788.1"/>
    </source>
</evidence>
<dbReference type="Proteomes" id="UP000694541">
    <property type="component" value="Unplaced"/>
</dbReference>
<organism evidence="2 3">
    <name type="scientific">Accipiter nisus</name>
    <name type="common">Eurasian sparrowhawk</name>
    <dbReference type="NCBI Taxonomy" id="211598"/>
    <lineage>
        <taxon>Eukaryota</taxon>
        <taxon>Metazoa</taxon>
        <taxon>Chordata</taxon>
        <taxon>Craniata</taxon>
        <taxon>Vertebrata</taxon>
        <taxon>Euteleostomi</taxon>
        <taxon>Archelosauria</taxon>
        <taxon>Archosauria</taxon>
        <taxon>Dinosauria</taxon>
        <taxon>Saurischia</taxon>
        <taxon>Theropoda</taxon>
        <taxon>Coelurosauria</taxon>
        <taxon>Aves</taxon>
        <taxon>Neognathae</taxon>
        <taxon>Neoaves</taxon>
        <taxon>Telluraves</taxon>
        <taxon>Accipitrimorphae</taxon>
        <taxon>Accipitriformes</taxon>
        <taxon>Accipitridae</taxon>
        <taxon>Accipitrinae</taxon>
        <taxon>Accipiter</taxon>
    </lineage>
</organism>
<keyword evidence="3" id="KW-1185">Reference proteome</keyword>